<evidence type="ECO:0000313" key="3">
    <source>
        <dbReference type="EMBL" id="KAH3859700.1"/>
    </source>
</evidence>
<dbReference type="Pfam" id="PF04326">
    <property type="entry name" value="SLFN_AlbA_2"/>
    <property type="match status" value="1"/>
</dbReference>
<keyword evidence="4" id="KW-1185">Reference proteome</keyword>
<name>A0A9D4LJ73_DREPO</name>
<keyword evidence="1" id="KW-0175">Coiled coil</keyword>
<evidence type="ECO:0000256" key="1">
    <source>
        <dbReference type="SAM" id="Coils"/>
    </source>
</evidence>
<dbReference type="AlphaFoldDB" id="A0A9D4LJ73"/>
<proteinExistence type="predicted"/>
<dbReference type="OrthoDB" id="5954290at2759"/>
<organism evidence="3 4">
    <name type="scientific">Dreissena polymorpha</name>
    <name type="common">Zebra mussel</name>
    <name type="synonym">Mytilus polymorpha</name>
    <dbReference type="NCBI Taxonomy" id="45954"/>
    <lineage>
        <taxon>Eukaryota</taxon>
        <taxon>Metazoa</taxon>
        <taxon>Spiralia</taxon>
        <taxon>Lophotrochozoa</taxon>
        <taxon>Mollusca</taxon>
        <taxon>Bivalvia</taxon>
        <taxon>Autobranchia</taxon>
        <taxon>Heteroconchia</taxon>
        <taxon>Euheterodonta</taxon>
        <taxon>Imparidentia</taxon>
        <taxon>Neoheterodontei</taxon>
        <taxon>Myida</taxon>
        <taxon>Dreissenoidea</taxon>
        <taxon>Dreissenidae</taxon>
        <taxon>Dreissena</taxon>
    </lineage>
</organism>
<reference evidence="3" key="2">
    <citation type="submission" date="2020-11" db="EMBL/GenBank/DDBJ databases">
        <authorList>
            <person name="McCartney M.A."/>
            <person name="Auch B."/>
            <person name="Kono T."/>
            <person name="Mallez S."/>
            <person name="Becker A."/>
            <person name="Gohl D.M."/>
            <person name="Silverstein K.A.T."/>
            <person name="Koren S."/>
            <person name="Bechman K.B."/>
            <person name="Herman A."/>
            <person name="Abrahante J.E."/>
            <person name="Garbe J."/>
        </authorList>
    </citation>
    <scope>NUCLEOTIDE SEQUENCE</scope>
    <source>
        <strain evidence="3">Duluth1</strain>
        <tissue evidence="3">Whole animal</tissue>
    </source>
</reference>
<comment type="caution">
    <text evidence="3">The sequence shown here is derived from an EMBL/GenBank/DDBJ whole genome shotgun (WGS) entry which is preliminary data.</text>
</comment>
<dbReference type="Proteomes" id="UP000828390">
    <property type="component" value="Unassembled WGS sequence"/>
</dbReference>
<dbReference type="Gene3D" id="3.30.950.30">
    <property type="entry name" value="Schlafen, AAA domain"/>
    <property type="match status" value="1"/>
</dbReference>
<accession>A0A9D4LJ73</accession>
<feature type="domain" description="Schlafen AlbA-2" evidence="2">
    <location>
        <begin position="26"/>
        <end position="160"/>
    </location>
</feature>
<gene>
    <name evidence="3" type="ORF">DPMN_102521</name>
</gene>
<sequence length="274" mass="31501">MQNQSAAADFFTLPDAFIIHEHIGSEDRSTEFKKGPGFIDHDFRKNVAKYVSAFINSQQNGKLLIGVDDDGSVVGYGINQGQEDRLKQQIDDAIKDIRPAVHPNDYRVAFIPVVDNSGWFIDNKFGRKTVICIVVQGLHINQDGKLYQTNQGTYLRRDGGVQELGAHEIYQFIERKFQVENARLKNDFTNLHQQGNAKERQLEQKLEEKDKLNRSLESKNRQLEEELNRLKLQREHHNDINGTAETALKTMEEVQKLRVMMEAQHKRSKVCAIL</sequence>
<evidence type="ECO:0000259" key="2">
    <source>
        <dbReference type="Pfam" id="PF04326"/>
    </source>
</evidence>
<evidence type="ECO:0000313" key="4">
    <source>
        <dbReference type="Proteomes" id="UP000828390"/>
    </source>
</evidence>
<dbReference type="PANTHER" id="PTHR12155">
    <property type="entry name" value="SCHLAFEN"/>
    <property type="match status" value="1"/>
</dbReference>
<feature type="coiled-coil region" evidence="1">
    <location>
        <begin position="195"/>
        <end position="240"/>
    </location>
</feature>
<dbReference type="InterPro" id="IPR007421">
    <property type="entry name" value="Schlafen_AlbA_2_dom"/>
</dbReference>
<dbReference type="PANTHER" id="PTHR12155:SF48">
    <property type="entry name" value="RRM DOMAIN-CONTAINING PROTEIN"/>
    <property type="match status" value="1"/>
</dbReference>
<dbReference type="InterPro" id="IPR038461">
    <property type="entry name" value="Schlafen_AlbA_2_dom_sf"/>
</dbReference>
<dbReference type="InterPro" id="IPR029684">
    <property type="entry name" value="Schlafen"/>
</dbReference>
<dbReference type="EMBL" id="JAIWYP010000003">
    <property type="protein sequence ID" value="KAH3859700.1"/>
    <property type="molecule type" value="Genomic_DNA"/>
</dbReference>
<protein>
    <recommendedName>
        <fullName evidence="2">Schlafen AlbA-2 domain-containing protein</fullName>
    </recommendedName>
</protein>
<reference evidence="3" key="1">
    <citation type="journal article" date="2019" name="bioRxiv">
        <title>The Genome of the Zebra Mussel, Dreissena polymorpha: A Resource for Invasive Species Research.</title>
        <authorList>
            <person name="McCartney M.A."/>
            <person name="Auch B."/>
            <person name="Kono T."/>
            <person name="Mallez S."/>
            <person name="Zhang Y."/>
            <person name="Obille A."/>
            <person name="Becker A."/>
            <person name="Abrahante J.E."/>
            <person name="Garbe J."/>
            <person name="Badalamenti J.P."/>
            <person name="Herman A."/>
            <person name="Mangelson H."/>
            <person name="Liachko I."/>
            <person name="Sullivan S."/>
            <person name="Sone E.D."/>
            <person name="Koren S."/>
            <person name="Silverstein K.A.T."/>
            <person name="Beckman K.B."/>
            <person name="Gohl D.M."/>
        </authorList>
    </citation>
    <scope>NUCLEOTIDE SEQUENCE</scope>
    <source>
        <strain evidence="3">Duluth1</strain>
        <tissue evidence="3">Whole animal</tissue>
    </source>
</reference>